<gene>
    <name evidence="2" type="ORF">PZE19_16025</name>
</gene>
<name>A0ABT6FCI2_9BACT</name>
<dbReference type="Gene3D" id="2.60.40.10">
    <property type="entry name" value="Immunoglobulins"/>
    <property type="match status" value="1"/>
</dbReference>
<accession>A0ABT6FCI2</accession>
<dbReference type="InterPro" id="IPR044016">
    <property type="entry name" value="Big_13"/>
</dbReference>
<protein>
    <submittedName>
        <fullName evidence="2">Ig-like domain-containing protein</fullName>
    </submittedName>
</protein>
<dbReference type="Proteomes" id="UP001216907">
    <property type="component" value="Unassembled WGS sequence"/>
</dbReference>
<dbReference type="InterPro" id="IPR013783">
    <property type="entry name" value="Ig-like_fold"/>
</dbReference>
<evidence type="ECO:0000313" key="3">
    <source>
        <dbReference type="Proteomes" id="UP001216907"/>
    </source>
</evidence>
<organism evidence="2 3">
    <name type="scientific">Paludisphaera mucosa</name>
    <dbReference type="NCBI Taxonomy" id="3030827"/>
    <lineage>
        <taxon>Bacteria</taxon>
        <taxon>Pseudomonadati</taxon>
        <taxon>Planctomycetota</taxon>
        <taxon>Planctomycetia</taxon>
        <taxon>Isosphaerales</taxon>
        <taxon>Isosphaeraceae</taxon>
        <taxon>Paludisphaera</taxon>
    </lineage>
</organism>
<reference evidence="2 3" key="1">
    <citation type="submission" date="2023-03" db="EMBL/GenBank/DDBJ databases">
        <title>Paludisphaera mucosa sp. nov. a novel planctomycete from northern fen.</title>
        <authorList>
            <person name="Ivanova A."/>
        </authorList>
    </citation>
    <scope>NUCLEOTIDE SEQUENCE [LARGE SCALE GENOMIC DNA]</scope>
    <source>
        <strain evidence="2 3">Pla2</strain>
    </source>
</reference>
<comment type="caution">
    <text evidence="2">The sequence shown here is derived from an EMBL/GenBank/DDBJ whole genome shotgun (WGS) entry which is preliminary data.</text>
</comment>
<feature type="domain" description="Bacterial Ig-like" evidence="1">
    <location>
        <begin position="209"/>
        <end position="274"/>
    </location>
</feature>
<dbReference type="RefSeq" id="WP_277861643.1">
    <property type="nucleotide sequence ID" value="NZ_JARRAG010000002.1"/>
</dbReference>
<proteinExistence type="predicted"/>
<keyword evidence="3" id="KW-1185">Reference proteome</keyword>
<sequence length="287" mass="30396">MDRRRFIPGPESMESRMMLSTAAAPAVATAAATTTTTVDANLPYTIQQKMTRIDRIPINMRALAPNRVLPQGMIDAIQQGMEETISSLKPASTDAIKGFNNVLRDVVSRPSLRASDAKALNNSLTQVLVSAGASTDAIDKITTNLEALATTVNTAQGLPVFLTTNDYALVLQMTLIVGQPMPAPTPPRISPSTGTQVDALHNIGKEGVAPMFTGTYQATAQMQILQDGSNEVLGEAQAGANGRYSITLNQPLGVGTYKLRIRAVDELGHVGNSSGVFILKVVPPQGQ</sequence>
<evidence type="ECO:0000313" key="2">
    <source>
        <dbReference type="EMBL" id="MDG3005298.1"/>
    </source>
</evidence>
<evidence type="ECO:0000259" key="1">
    <source>
        <dbReference type="Pfam" id="PF19077"/>
    </source>
</evidence>
<dbReference type="EMBL" id="JARRAG010000002">
    <property type="protein sequence ID" value="MDG3005298.1"/>
    <property type="molecule type" value="Genomic_DNA"/>
</dbReference>
<dbReference type="Pfam" id="PF19077">
    <property type="entry name" value="Big_13"/>
    <property type="match status" value="1"/>
</dbReference>